<organism evidence="2 3">
    <name type="scientific">Hevea brasiliensis</name>
    <name type="common">Para rubber tree</name>
    <name type="synonym">Siphonia brasiliensis</name>
    <dbReference type="NCBI Taxonomy" id="3981"/>
    <lineage>
        <taxon>Eukaryota</taxon>
        <taxon>Viridiplantae</taxon>
        <taxon>Streptophyta</taxon>
        <taxon>Embryophyta</taxon>
        <taxon>Tracheophyta</taxon>
        <taxon>Spermatophyta</taxon>
        <taxon>Magnoliopsida</taxon>
        <taxon>eudicotyledons</taxon>
        <taxon>Gunneridae</taxon>
        <taxon>Pentapetalae</taxon>
        <taxon>rosids</taxon>
        <taxon>fabids</taxon>
        <taxon>Malpighiales</taxon>
        <taxon>Euphorbiaceae</taxon>
        <taxon>Crotonoideae</taxon>
        <taxon>Micrandreae</taxon>
        <taxon>Hevea</taxon>
    </lineage>
</organism>
<dbReference type="InterPro" id="IPR002110">
    <property type="entry name" value="Ankyrin_rpt"/>
</dbReference>
<dbReference type="Proteomes" id="UP000467840">
    <property type="component" value="Chromosome 7"/>
</dbReference>
<sequence>MHTNGETALHLATSTGNIKLVQNLVSFMSEEDLEMVNRYGSTALHLAAVIGATRIVKLLINKNKMFDKGDFAAELLALSFYVKMFGTIE</sequence>
<dbReference type="PROSITE" id="PS50088">
    <property type="entry name" value="ANK_REPEAT"/>
    <property type="match status" value="2"/>
</dbReference>
<evidence type="ECO:0000256" key="1">
    <source>
        <dbReference type="PROSITE-ProRule" id="PRU00023"/>
    </source>
</evidence>
<feature type="repeat" description="ANK" evidence="1">
    <location>
        <begin position="39"/>
        <end position="71"/>
    </location>
</feature>
<dbReference type="SUPFAM" id="SSF48403">
    <property type="entry name" value="Ankyrin repeat"/>
    <property type="match status" value="1"/>
</dbReference>
<proteinExistence type="predicted"/>
<comment type="caution">
    <text evidence="2">The sequence shown here is derived from an EMBL/GenBank/DDBJ whole genome shotgun (WGS) entry which is preliminary data.</text>
</comment>
<dbReference type="EMBL" id="JAAGAX010000013">
    <property type="protein sequence ID" value="KAF2295823.1"/>
    <property type="molecule type" value="Genomic_DNA"/>
</dbReference>
<evidence type="ECO:0000313" key="2">
    <source>
        <dbReference type="EMBL" id="KAF2295823.1"/>
    </source>
</evidence>
<dbReference type="PANTHER" id="PTHR47303">
    <property type="match status" value="1"/>
</dbReference>
<dbReference type="AlphaFoldDB" id="A0A6A6L6V4"/>
<dbReference type="SMART" id="SM00248">
    <property type="entry name" value="ANK"/>
    <property type="match status" value="2"/>
</dbReference>
<name>A0A6A6L6V4_HEVBR</name>
<gene>
    <name evidence="2" type="ORF">GH714_034152</name>
</gene>
<keyword evidence="1" id="KW-0040">ANK repeat</keyword>
<accession>A0A6A6L6V4</accession>
<reference evidence="2 3" key="1">
    <citation type="journal article" date="2020" name="Mol. Plant">
        <title>The Chromosome-Based Rubber Tree Genome Provides New Insights into Spurge Genome Evolution and Rubber Biosynthesis.</title>
        <authorList>
            <person name="Liu J."/>
            <person name="Shi C."/>
            <person name="Shi C.C."/>
            <person name="Li W."/>
            <person name="Zhang Q.J."/>
            <person name="Zhang Y."/>
            <person name="Li K."/>
            <person name="Lu H.F."/>
            <person name="Shi C."/>
            <person name="Zhu S.T."/>
            <person name="Xiao Z.Y."/>
            <person name="Nan H."/>
            <person name="Yue Y."/>
            <person name="Zhu X.G."/>
            <person name="Wu Y."/>
            <person name="Hong X.N."/>
            <person name="Fan G.Y."/>
            <person name="Tong Y."/>
            <person name="Zhang D."/>
            <person name="Mao C.L."/>
            <person name="Liu Y.L."/>
            <person name="Hao S.J."/>
            <person name="Liu W.Q."/>
            <person name="Lv M.Q."/>
            <person name="Zhang H.B."/>
            <person name="Liu Y."/>
            <person name="Hu-Tang G.R."/>
            <person name="Wang J.P."/>
            <person name="Wang J.H."/>
            <person name="Sun Y.H."/>
            <person name="Ni S.B."/>
            <person name="Chen W.B."/>
            <person name="Zhang X.C."/>
            <person name="Jiao Y.N."/>
            <person name="Eichler E.E."/>
            <person name="Li G.H."/>
            <person name="Liu X."/>
            <person name="Gao L.Z."/>
        </authorList>
    </citation>
    <scope>NUCLEOTIDE SEQUENCE [LARGE SCALE GENOMIC DNA]</scope>
    <source>
        <strain evidence="3">cv. GT1</strain>
        <tissue evidence="2">Leaf</tissue>
    </source>
</reference>
<dbReference type="Pfam" id="PF12796">
    <property type="entry name" value="Ank_2"/>
    <property type="match status" value="1"/>
</dbReference>
<keyword evidence="3" id="KW-1185">Reference proteome</keyword>
<dbReference type="Gene3D" id="1.25.40.20">
    <property type="entry name" value="Ankyrin repeat-containing domain"/>
    <property type="match status" value="1"/>
</dbReference>
<dbReference type="PROSITE" id="PS50297">
    <property type="entry name" value="ANK_REP_REGION"/>
    <property type="match status" value="2"/>
</dbReference>
<protein>
    <submittedName>
        <fullName evidence="2">Uncharacterized protein</fullName>
    </submittedName>
</protein>
<dbReference type="PANTHER" id="PTHR47303:SF1">
    <property type="entry name" value="NF-KAPPA-B INHIBITOR BETA"/>
    <property type="match status" value="1"/>
</dbReference>
<dbReference type="InterPro" id="IPR036770">
    <property type="entry name" value="Ankyrin_rpt-contain_sf"/>
</dbReference>
<evidence type="ECO:0000313" key="3">
    <source>
        <dbReference type="Proteomes" id="UP000467840"/>
    </source>
</evidence>
<feature type="repeat" description="ANK" evidence="1">
    <location>
        <begin position="4"/>
        <end position="26"/>
    </location>
</feature>